<keyword evidence="3" id="KW-0964">Secreted</keyword>
<evidence type="ECO:0000256" key="5">
    <source>
        <dbReference type="ARBA" id="ARBA00023180"/>
    </source>
</evidence>
<evidence type="ECO:0000256" key="4">
    <source>
        <dbReference type="ARBA" id="ARBA00022729"/>
    </source>
</evidence>
<feature type="signal peptide" evidence="6">
    <location>
        <begin position="1"/>
        <end position="26"/>
    </location>
</feature>
<dbReference type="GO" id="GO:0005576">
    <property type="term" value="C:extracellular region"/>
    <property type="evidence" value="ECO:0007669"/>
    <property type="project" value="UniProtKB-SubCell"/>
</dbReference>
<evidence type="ECO:0000313" key="8">
    <source>
        <dbReference type="Proteomes" id="UP001324115"/>
    </source>
</evidence>
<dbReference type="InterPro" id="IPR004911">
    <property type="entry name" value="Interferon-induced_GILT"/>
</dbReference>
<dbReference type="AlphaFoldDB" id="A0AAN7EY92"/>
<protein>
    <recommendedName>
        <fullName evidence="9">Gamma interferon inducible lysosomal thiol reductase GILT</fullName>
    </recommendedName>
</protein>
<evidence type="ECO:0000313" key="7">
    <source>
        <dbReference type="EMBL" id="KAK4582328.1"/>
    </source>
</evidence>
<comment type="similarity">
    <text evidence="2">Belongs to the GILT family.</text>
</comment>
<feature type="chain" id="PRO_5042901407" description="Gamma interferon inducible lysosomal thiol reductase GILT" evidence="6">
    <location>
        <begin position="27"/>
        <end position="142"/>
    </location>
</feature>
<evidence type="ECO:0008006" key="9">
    <source>
        <dbReference type="Google" id="ProtNLM"/>
    </source>
</evidence>
<name>A0AAN7EY92_QUERU</name>
<sequence>MAHLKIFSFIVLTSLLFISIPPFCCADHHSNRDRAPPQSPNAKLSLSKTPKLNLTLYYDSLCPSSRDFIIKDLVKVFMEDLIRIVNLWLVPWGNALIVEPNKNIICQHGPDEYNLNATEACAINIWPDVGENLLSSSLPRFS</sequence>
<evidence type="ECO:0000256" key="3">
    <source>
        <dbReference type="ARBA" id="ARBA00022525"/>
    </source>
</evidence>
<evidence type="ECO:0000256" key="6">
    <source>
        <dbReference type="SAM" id="SignalP"/>
    </source>
</evidence>
<dbReference type="PANTHER" id="PTHR13234">
    <property type="entry name" value="GAMMA-INTERFERON INDUCIBLE LYSOSOMAL THIOL REDUCTASE GILT"/>
    <property type="match status" value="1"/>
</dbReference>
<dbReference type="Proteomes" id="UP001324115">
    <property type="component" value="Unassembled WGS sequence"/>
</dbReference>
<gene>
    <name evidence="7" type="ORF">RGQ29_025490</name>
</gene>
<keyword evidence="4 6" id="KW-0732">Signal</keyword>
<comment type="subcellular location">
    <subcellularLocation>
        <location evidence="1">Secreted</location>
    </subcellularLocation>
</comment>
<comment type="caution">
    <text evidence="7">The sequence shown here is derived from an EMBL/GenBank/DDBJ whole genome shotgun (WGS) entry which is preliminary data.</text>
</comment>
<accession>A0AAN7EY92</accession>
<dbReference type="Pfam" id="PF03227">
    <property type="entry name" value="GILT"/>
    <property type="match status" value="1"/>
</dbReference>
<keyword evidence="8" id="KW-1185">Reference proteome</keyword>
<evidence type="ECO:0000256" key="2">
    <source>
        <dbReference type="ARBA" id="ARBA00005679"/>
    </source>
</evidence>
<organism evidence="7 8">
    <name type="scientific">Quercus rubra</name>
    <name type="common">Northern red oak</name>
    <name type="synonym">Quercus borealis</name>
    <dbReference type="NCBI Taxonomy" id="3512"/>
    <lineage>
        <taxon>Eukaryota</taxon>
        <taxon>Viridiplantae</taxon>
        <taxon>Streptophyta</taxon>
        <taxon>Embryophyta</taxon>
        <taxon>Tracheophyta</taxon>
        <taxon>Spermatophyta</taxon>
        <taxon>Magnoliopsida</taxon>
        <taxon>eudicotyledons</taxon>
        <taxon>Gunneridae</taxon>
        <taxon>Pentapetalae</taxon>
        <taxon>rosids</taxon>
        <taxon>fabids</taxon>
        <taxon>Fagales</taxon>
        <taxon>Fagaceae</taxon>
        <taxon>Quercus</taxon>
    </lineage>
</organism>
<keyword evidence="5" id="KW-0325">Glycoprotein</keyword>
<dbReference type="PANTHER" id="PTHR13234:SF8">
    <property type="entry name" value="GAMMA-INTERFERON-INDUCIBLE LYSOSOMAL THIOL REDUCTASE"/>
    <property type="match status" value="1"/>
</dbReference>
<dbReference type="EMBL" id="JAXUIC010000007">
    <property type="protein sequence ID" value="KAK4582328.1"/>
    <property type="molecule type" value="Genomic_DNA"/>
</dbReference>
<reference evidence="7 8" key="1">
    <citation type="journal article" date="2023" name="G3 (Bethesda)">
        <title>A haplotype-resolved chromosome-scale genome for Quercus rubra L. provides insights into the genetics of adaptive traits for red oak species.</title>
        <authorList>
            <person name="Kapoor B."/>
            <person name="Jenkins J."/>
            <person name="Schmutz J."/>
            <person name="Zhebentyayeva T."/>
            <person name="Kuelheim C."/>
            <person name="Coggeshall M."/>
            <person name="Heim C."/>
            <person name="Lasky J.R."/>
            <person name="Leites L."/>
            <person name="Islam-Faridi N."/>
            <person name="Romero-Severson J."/>
            <person name="DeLeo V.L."/>
            <person name="Lucas S.M."/>
            <person name="Lazic D."/>
            <person name="Gailing O."/>
            <person name="Carlson J."/>
            <person name="Staton M."/>
        </authorList>
    </citation>
    <scope>NUCLEOTIDE SEQUENCE [LARGE SCALE GENOMIC DNA]</scope>
    <source>
        <strain evidence="7">Pseudo-F2</strain>
    </source>
</reference>
<evidence type="ECO:0000256" key="1">
    <source>
        <dbReference type="ARBA" id="ARBA00004613"/>
    </source>
</evidence>
<proteinExistence type="inferred from homology"/>
<dbReference type="GO" id="GO:0016671">
    <property type="term" value="F:oxidoreductase activity, acting on a sulfur group of donors, disulfide as acceptor"/>
    <property type="evidence" value="ECO:0007669"/>
    <property type="project" value="InterPro"/>
</dbReference>